<feature type="region of interest" description="Disordered" evidence="1">
    <location>
        <begin position="1"/>
        <end position="23"/>
    </location>
</feature>
<dbReference type="Proteomes" id="UP000702209">
    <property type="component" value="Unassembled WGS sequence"/>
</dbReference>
<feature type="domain" description="IPT/TIG" evidence="2">
    <location>
        <begin position="246"/>
        <end position="326"/>
    </location>
</feature>
<dbReference type="Gene3D" id="2.60.40.10">
    <property type="entry name" value="Immunoglobulins"/>
    <property type="match status" value="7"/>
</dbReference>
<dbReference type="PANTHER" id="PTHR22625">
    <property type="entry name" value="PLEXIN"/>
    <property type="match status" value="1"/>
</dbReference>
<dbReference type="InterPro" id="IPR002909">
    <property type="entry name" value="IPT_dom"/>
</dbReference>
<feature type="domain" description="IPT/TIG" evidence="2">
    <location>
        <begin position="82"/>
        <end position="162"/>
    </location>
</feature>
<feature type="domain" description="IPT/TIG" evidence="2">
    <location>
        <begin position="492"/>
        <end position="572"/>
    </location>
</feature>
<gene>
    <name evidence="3" type="ORF">IU459_05350</name>
</gene>
<dbReference type="InterPro" id="IPR031148">
    <property type="entry name" value="Plexin"/>
</dbReference>
<keyword evidence="4" id="KW-1185">Reference proteome</keyword>
<dbReference type="Pfam" id="PF01833">
    <property type="entry name" value="TIG"/>
    <property type="match status" value="7"/>
</dbReference>
<dbReference type="EMBL" id="JADLQX010000003">
    <property type="protein sequence ID" value="MBF6296968.1"/>
    <property type="molecule type" value="Genomic_DNA"/>
</dbReference>
<sequence>MPTITSLSPTSGPTSGGNSVVISGSGFTGPTTVRFGTTATTFTMDSPSQITAIAPPGTGTVQVTVSNAGGTSNGFPYTYAQVPSLTSLTPTGGPAAGGTPVILTGSGLSGATAVSFGATPAASFTVVSDTQVTAVAPPGAGTVQVTVTTPSGSSNGLPFTYVGVPVIASISPSTGPVTGGVLVTLTGTGFTGATAVNFGATPATFYAVLSDTLIVAIAPPGTGTVPVTVTTAAGTSAGVSFTYVPAPTLTSISPTSGPVTGGTTVILTGTGFTGATAVFFGILPATSFTVNSPTQITAVSPVGIGTVPVTVTTPGGTSNGIPFTYVLPPILFFLNPLVGPQAGGTTVTLTGVGLSGTTGVNFGATPATSFTVVSDNQVTAVAPPGTGTVQVTVTTPSGPSNGLPFTYVGIPAIVSISPSTGPVTGGVLVTLTGTGFTGTTAVNFGATPATFFIALSDTSIIALAPPGTGTVPVTVTTAAGTSAGVSFTYVPAPTLTSISPATGPVTGGTTVTLTGTGFTGATAVFFGILPATSFTVNSPTQITAVTPAGLGTVPVTVATPGGIATGVSYTYS</sequence>
<evidence type="ECO:0000256" key="1">
    <source>
        <dbReference type="SAM" id="MobiDB-lite"/>
    </source>
</evidence>
<feature type="domain" description="IPT/TIG" evidence="2">
    <location>
        <begin position="328"/>
        <end position="408"/>
    </location>
</feature>
<dbReference type="InterPro" id="IPR014756">
    <property type="entry name" value="Ig_E-set"/>
</dbReference>
<name>A0ABS0CQE6_9NOCA</name>
<dbReference type="InterPro" id="IPR013783">
    <property type="entry name" value="Ig-like_fold"/>
</dbReference>
<evidence type="ECO:0000259" key="2">
    <source>
        <dbReference type="SMART" id="SM00429"/>
    </source>
</evidence>
<organism evidence="3 4">
    <name type="scientific">Nocardia amamiensis</name>
    <dbReference type="NCBI Taxonomy" id="404578"/>
    <lineage>
        <taxon>Bacteria</taxon>
        <taxon>Bacillati</taxon>
        <taxon>Actinomycetota</taxon>
        <taxon>Actinomycetes</taxon>
        <taxon>Mycobacteriales</taxon>
        <taxon>Nocardiaceae</taxon>
        <taxon>Nocardia</taxon>
    </lineage>
</organism>
<dbReference type="PANTHER" id="PTHR22625:SF70">
    <property type="entry name" value="PLEXIN A, ISOFORM A"/>
    <property type="match status" value="1"/>
</dbReference>
<dbReference type="CDD" id="cd00102">
    <property type="entry name" value="IPT"/>
    <property type="match status" value="5"/>
</dbReference>
<evidence type="ECO:0000313" key="4">
    <source>
        <dbReference type="Proteomes" id="UP000702209"/>
    </source>
</evidence>
<protein>
    <submittedName>
        <fullName evidence="3">IPT/TIG domain-containing protein</fullName>
    </submittedName>
</protein>
<feature type="domain" description="IPT/TIG" evidence="2">
    <location>
        <begin position="164"/>
        <end position="244"/>
    </location>
</feature>
<evidence type="ECO:0000313" key="3">
    <source>
        <dbReference type="EMBL" id="MBF6296968.1"/>
    </source>
</evidence>
<dbReference type="SMART" id="SM00429">
    <property type="entry name" value="IPT"/>
    <property type="match status" value="7"/>
</dbReference>
<proteinExistence type="predicted"/>
<accession>A0ABS0CQE6</accession>
<comment type="caution">
    <text evidence="3">The sequence shown here is derived from an EMBL/GenBank/DDBJ whole genome shotgun (WGS) entry which is preliminary data.</text>
</comment>
<feature type="domain" description="IPT/TIG" evidence="2">
    <location>
        <begin position="1"/>
        <end position="80"/>
    </location>
</feature>
<reference evidence="3 4" key="1">
    <citation type="submission" date="2020-10" db="EMBL/GenBank/DDBJ databases">
        <title>Identification of Nocardia species via Next-generation sequencing and recognition of intraspecies genetic diversity.</title>
        <authorList>
            <person name="Li P."/>
            <person name="Li P."/>
            <person name="Lu B."/>
        </authorList>
    </citation>
    <scope>NUCLEOTIDE SEQUENCE [LARGE SCALE GENOMIC DNA]</scope>
    <source>
        <strain evidence="3 4">BJ06-0157</strain>
    </source>
</reference>
<feature type="domain" description="IPT/TIG" evidence="2">
    <location>
        <begin position="410"/>
        <end position="490"/>
    </location>
</feature>
<dbReference type="SUPFAM" id="SSF81296">
    <property type="entry name" value="E set domains"/>
    <property type="match status" value="7"/>
</dbReference>